<feature type="compositionally biased region" description="Basic and acidic residues" evidence="1">
    <location>
        <begin position="46"/>
        <end position="59"/>
    </location>
</feature>
<keyword evidence="3" id="KW-1185">Reference proteome</keyword>
<dbReference type="EMBL" id="JAIWYP010000011">
    <property type="protein sequence ID" value="KAH3739724.1"/>
    <property type="molecule type" value="Genomic_DNA"/>
</dbReference>
<protein>
    <submittedName>
        <fullName evidence="2">Uncharacterized protein</fullName>
    </submittedName>
</protein>
<feature type="region of interest" description="Disordered" evidence="1">
    <location>
        <begin position="25"/>
        <end position="59"/>
    </location>
</feature>
<gene>
    <name evidence="2" type="ORF">DPMN_046411</name>
</gene>
<dbReference type="AlphaFoldDB" id="A0A9D4D7S7"/>
<reference evidence="2" key="2">
    <citation type="submission" date="2020-11" db="EMBL/GenBank/DDBJ databases">
        <authorList>
            <person name="McCartney M.A."/>
            <person name="Auch B."/>
            <person name="Kono T."/>
            <person name="Mallez S."/>
            <person name="Becker A."/>
            <person name="Gohl D.M."/>
            <person name="Silverstein K.A.T."/>
            <person name="Koren S."/>
            <person name="Bechman K.B."/>
            <person name="Herman A."/>
            <person name="Abrahante J.E."/>
            <person name="Garbe J."/>
        </authorList>
    </citation>
    <scope>NUCLEOTIDE SEQUENCE</scope>
    <source>
        <strain evidence="2">Duluth1</strain>
        <tissue evidence="2">Whole animal</tissue>
    </source>
</reference>
<feature type="compositionally biased region" description="Polar residues" evidence="1">
    <location>
        <begin position="25"/>
        <end position="40"/>
    </location>
</feature>
<evidence type="ECO:0000313" key="3">
    <source>
        <dbReference type="Proteomes" id="UP000828390"/>
    </source>
</evidence>
<sequence>MIEELQTPWTLSATSEHNSAMQDFTDLTDTTSPQHKNSTEVCIKGDSSDLEKMQTHITT</sequence>
<proteinExistence type="predicted"/>
<comment type="caution">
    <text evidence="2">The sequence shown here is derived from an EMBL/GenBank/DDBJ whole genome shotgun (WGS) entry which is preliminary data.</text>
</comment>
<dbReference type="Proteomes" id="UP000828390">
    <property type="component" value="Unassembled WGS sequence"/>
</dbReference>
<name>A0A9D4D7S7_DREPO</name>
<organism evidence="2 3">
    <name type="scientific">Dreissena polymorpha</name>
    <name type="common">Zebra mussel</name>
    <name type="synonym">Mytilus polymorpha</name>
    <dbReference type="NCBI Taxonomy" id="45954"/>
    <lineage>
        <taxon>Eukaryota</taxon>
        <taxon>Metazoa</taxon>
        <taxon>Spiralia</taxon>
        <taxon>Lophotrochozoa</taxon>
        <taxon>Mollusca</taxon>
        <taxon>Bivalvia</taxon>
        <taxon>Autobranchia</taxon>
        <taxon>Heteroconchia</taxon>
        <taxon>Euheterodonta</taxon>
        <taxon>Imparidentia</taxon>
        <taxon>Neoheterodontei</taxon>
        <taxon>Myida</taxon>
        <taxon>Dreissenoidea</taxon>
        <taxon>Dreissenidae</taxon>
        <taxon>Dreissena</taxon>
    </lineage>
</organism>
<evidence type="ECO:0000313" key="2">
    <source>
        <dbReference type="EMBL" id="KAH3739724.1"/>
    </source>
</evidence>
<reference evidence="2" key="1">
    <citation type="journal article" date="2019" name="bioRxiv">
        <title>The Genome of the Zebra Mussel, Dreissena polymorpha: A Resource for Invasive Species Research.</title>
        <authorList>
            <person name="McCartney M.A."/>
            <person name="Auch B."/>
            <person name="Kono T."/>
            <person name="Mallez S."/>
            <person name="Zhang Y."/>
            <person name="Obille A."/>
            <person name="Becker A."/>
            <person name="Abrahante J.E."/>
            <person name="Garbe J."/>
            <person name="Badalamenti J.P."/>
            <person name="Herman A."/>
            <person name="Mangelson H."/>
            <person name="Liachko I."/>
            <person name="Sullivan S."/>
            <person name="Sone E.D."/>
            <person name="Koren S."/>
            <person name="Silverstein K.A.T."/>
            <person name="Beckman K.B."/>
            <person name="Gohl D.M."/>
        </authorList>
    </citation>
    <scope>NUCLEOTIDE SEQUENCE</scope>
    <source>
        <strain evidence="2">Duluth1</strain>
        <tissue evidence="2">Whole animal</tissue>
    </source>
</reference>
<accession>A0A9D4D7S7</accession>
<evidence type="ECO:0000256" key="1">
    <source>
        <dbReference type="SAM" id="MobiDB-lite"/>
    </source>
</evidence>